<dbReference type="HOGENOM" id="CLU_935803_0_0_9"/>
<evidence type="ECO:0000256" key="1">
    <source>
        <dbReference type="SAM" id="MobiDB-lite"/>
    </source>
</evidence>
<sequence>MKVGKLEIKHFKKTILATTMIIGTSVILFQAFTQAVIAAEYSKKNIIPTTYANSTNQLSSTPTQSSLPEGYKKANYIIRNINLEYFKNQTPTSKDMTKEAAAEIGAQALWRIYGLNLEGQVIEMGYHEPTDSIPRSRWYADVLIDDELSYCFEVDSVTGDLFAVNHSRVLDVDIPVTFDSALAQNPQEYVLLAKQTANNLNVVHSQVASVQYNCQGYSNNDPDITFDIKGENGEVAQMTFSRYDQALLGISYSVGYQYTLETIKKIEQEMESIDTQTQETSQPPSLLPILEE</sequence>
<accession>F2JN35</accession>
<evidence type="ECO:0000313" key="3">
    <source>
        <dbReference type="Proteomes" id="UP000008467"/>
    </source>
</evidence>
<name>F2JN35_CELLD</name>
<gene>
    <name evidence="2" type="ordered locus">Clole_0643</name>
</gene>
<feature type="region of interest" description="Disordered" evidence="1">
    <location>
        <begin position="272"/>
        <end position="292"/>
    </location>
</feature>
<dbReference type="RefSeq" id="WP_013655678.1">
    <property type="nucleotide sequence ID" value="NC_015275.1"/>
</dbReference>
<dbReference type="Proteomes" id="UP000008467">
    <property type="component" value="Chromosome"/>
</dbReference>
<organism evidence="2 3">
    <name type="scientific">Cellulosilyticum lentocellum (strain ATCC 49066 / DSM 5427 / NCIMB 11756 / RHM5)</name>
    <name type="common">Clostridium lentocellum</name>
    <dbReference type="NCBI Taxonomy" id="642492"/>
    <lineage>
        <taxon>Bacteria</taxon>
        <taxon>Bacillati</taxon>
        <taxon>Bacillota</taxon>
        <taxon>Clostridia</taxon>
        <taxon>Lachnospirales</taxon>
        <taxon>Cellulosilyticaceae</taxon>
        <taxon>Cellulosilyticum</taxon>
    </lineage>
</organism>
<dbReference type="STRING" id="642492.Clole_0643"/>
<feature type="compositionally biased region" description="Polar residues" evidence="1">
    <location>
        <begin position="273"/>
        <end position="284"/>
    </location>
</feature>
<dbReference type="AlphaFoldDB" id="F2JN35"/>
<keyword evidence="3" id="KW-1185">Reference proteome</keyword>
<evidence type="ECO:0000313" key="2">
    <source>
        <dbReference type="EMBL" id="ADZ82377.1"/>
    </source>
</evidence>
<dbReference type="eggNOG" id="ENOG502ZB1E">
    <property type="taxonomic scope" value="Bacteria"/>
</dbReference>
<dbReference type="KEGG" id="cle:Clole_0643"/>
<protein>
    <recommendedName>
        <fullName evidence="4">Propeptide PepSY amd peptidase M4</fullName>
    </recommendedName>
</protein>
<evidence type="ECO:0008006" key="4">
    <source>
        <dbReference type="Google" id="ProtNLM"/>
    </source>
</evidence>
<reference evidence="2 3" key="1">
    <citation type="journal article" date="2011" name="J. Bacteriol.">
        <title>Complete genome sequence of the cellulose-degrading bacterium Cellulosilyticum lentocellum.</title>
        <authorList>
            <consortium name="US DOE Joint Genome Institute"/>
            <person name="Miller D.A."/>
            <person name="Suen G."/>
            <person name="Bruce D."/>
            <person name="Copeland A."/>
            <person name="Cheng J.F."/>
            <person name="Detter C."/>
            <person name="Goodwin L.A."/>
            <person name="Han C.S."/>
            <person name="Hauser L.J."/>
            <person name="Land M.L."/>
            <person name="Lapidus A."/>
            <person name="Lucas S."/>
            <person name="Meincke L."/>
            <person name="Pitluck S."/>
            <person name="Tapia R."/>
            <person name="Teshima H."/>
            <person name="Woyke T."/>
            <person name="Fox B.G."/>
            <person name="Angert E.R."/>
            <person name="Currie C.R."/>
        </authorList>
    </citation>
    <scope>NUCLEOTIDE SEQUENCE [LARGE SCALE GENOMIC DNA]</scope>
    <source>
        <strain evidence="3">ATCC 49066 / DSM 5427 / NCIMB 11756 / RHM5</strain>
    </source>
</reference>
<dbReference type="EMBL" id="CP002582">
    <property type="protein sequence ID" value="ADZ82377.1"/>
    <property type="molecule type" value="Genomic_DNA"/>
</dbReference>
<proteinExistence type="predicted"/>